<dbReference type="EMBL" id="JXCE01000311">
    <property type="protein sequence ID" value="KPA38140.1"/>
    <property type="molecule type" value="Genomic_DNA"/>
</dbReference>
<dbReference type="Gene3D" id="3.30.160.60">
    <property type="entry name" value="Classic Zinc Finger"/>
    <property type="match status" value="3"/>
</dbReference>
<protein>
    <submittedName>
        <fullName evidence="7">Transcription factor</fullName>
    </submittedName>
</protein>
<dbReference type="SUPFAM" id="SSF57667">
    <property type="entry name" value="beta-beta-alpha zinc fingers"/>
    <property type="match status" value="2"/>
</dbReference>
<dbReference type="SMART" id="SM00355">
    <property type="entry name" value="ZnF_C2H2"/>
    <property type="match status" value="5"/>
</dbReference>
<reference evidence="7 8" key="1">
    <citation type="submission" date="2015-04" db="EMBL/GenBank/DDBJ databases">
        <title>The draft genome sequence of Fusarium langsethiae, a T-2/HT-2 mycotoxin producer.</title>
        <authorList>
            <person name="Lysoe E."/>
            <person name="Divon H.H."/>
            <person name="Terzi V."/>
            <person name="Orru L."/>
            <person name="Lamontanara A."/>
            <person name="Kolseth A.-K."/>
            <person name="Frandsen R.J."/>
            <person name="Nielsen K."/>
            <person name="Thrane U."/>
        </authorList>
    </citation>
    <scope>NUCLEOTIDE SEQUENCE [LARGE SCALE GENOMIC DNA]</scope>
    <source>
        <strain evidence="7 8">Fl201059</strain>
    </source>
</reference>
<keyword evidence="3 5" id="KW-0863">Zinc-finger</keyword>
<evidence type="ECO:0000313" key="7">
    <source>
        <dbReference type="EMBL" id="KPA38140.1"/>
    </source>
</evidence>
<proteinExistence type="predicted"/>
<dbReference type="PANTHER" id="PTHR24379:SF121">
    <property type="entry name" value="C2H2-TYPE DOMAIN-CONTAINING PROTEIN"/>
    <property type="match status" value="1"/>
</dbReference>
<dbReference type="PROSITE" id="PS00028">
    <property type="entry name" value="ZINC_FINGER_C2H2_1"/>
    <property type="match status" value="4"/>
</dbReference>
<dbReference type="PROSITE" id="PS50157">
    <property type="entry name" value="ZINC_FINGER_C2H2_2"/>
    <property type="match status" value="4"/>
</dbReference>
<keyword evidence="4" id="KW-0862">Zinc</keyword>
<comment type="caution">
    <text evidence="7">The sequence shown here is derived from an EMBL/GenBank/DDBJ whole genome shotgun (WGS) entry which is preliminary data.</text>
</comment>
<evidence type="ECO:0000259" key="6">
    <source>
        <dbReference type="PROSITE" id="PS50157"/>
    </source>
</evidence>
<evidence type="ECO:0000256" key="1">
    <source>
        <dbReference type="ARBA" id="ARBA00022723"/>
    </source>
</evidence>
<dbReference type="GO" id="GO:0008270">
    <property type="term" value="F:zinc ion binding"/>
    <property type="evidence" value="ECO:0007669"/>
    <property type="project" value="UniProtKB-KW"/>
</dbReference>
<dbReference type="PANTHER" id="PTHR24379">
    <property type="entry name" value="KRAB AND ZINC FINGER DOMAIN-CONTAINING"/>
    <property type="match status" value="1"/>
</dbReference>
<sequence>MSTCGTCWRQFPAGWQSRQQHMDATGHEAPDFECETCDRYFGSRKAVEQHMNDLDHWDKSSETESIVYECDHCGDEFDDEDELHNHEAQDHFYCVSCNRLFQDWHSISQHLRGKAHRTTTVQCPFCKDLQGTATGLAHHLERGCCSKAPLNRDKLYAAIRHRDPGGIISNRLLTWSSTVTYAATEKAWNDQVEAYECYLCHRLFGELGSLNQHLGSPTHQSKLYHCPGSSCRKDFTTLAAMVNHLESESCGYMRFDVVQKRVQYIVDPRRMIQA</sequence>
<dbReference type="InterPro" id="IPR003604">
    <property type="entry name" value="Matrin/U1-like-C_Znf_C2H2"/>
</dbReference>
<feature type="domain" description="C2H2-type" evidence="6">
    <location>
        <begin position="92"/>
        <end position="116"/>
    </location>
</feature>
<evidence type="ECO:0000313" key="8">
    <source>
        <dbReference type="Proteomes" id="UP000037904"/>
    </source>
</evidence>
<dbReference type="GO" id="GO:0003676">
    <property type="term" value="F:nucleic acid binding"/>
    <property type="evidence" value="ECO:0007669"/>
    <property type="project" value="InterPro"/>
</dbReference>
<dbReference type="SMART" id="SM00451">
    <property type="entry name" value="ZnF_U1"/>
    <property type="match status" value="3"/>
</dbReference>
<name>A0A0M9ERI5_FUSLA</name>
<dbReference type="InterPro" id="IPR013087">
    <property type="entry name" value="Znf_C2H2_type"/>
</dbReference>
<feature type="domain" description="C2H2-type" evidence="6">
    <location>
        <begin position="195"/>
        <end position="224"/>
    </location>
</feature>
<accession>A0A0M9ERI5</accession>
<dbReference type="AlphaFoldDB" id="A0A0M9ERI5"/>
<dbReference type="InterPro" id="IPR036236">
    <property type="entry name" value="Znf_C2H2_sf"/>
</dbReference>
<gene>
    <name evidence="7" type="ORF">FLAG1_09029</name>
</gene>
<keyword evidence="2" id="KW-0677">Repeat</keyword>
<dbReference type="Proteomes" id="UP000037904">
    <property type="component" value="Unassembled WGS sequence"/>
</dbReference>
<feature type="domain" description="C2H2-type" evidence="6">
    <location>
        <begin position="32"/>
        <end position="61"/>
    </location>
</feature>
<evidence type="ECO:0000256" key="4">
    <source>
        <dbReference type="ARBA" id="ARBA00022833"/>
    </source>
</evidence>
<keyword evidence="1" id="KW-0479">Metal-binding</keyword>
<evidence type="ECO:0000256" key="2">
    <source>
        <dbReference type="ARBA" id="ARBA00022737"/>
    </source>
</evidence>
<organism evidence="7 8">
    <name type="scientific">Fusarium langsethiae</name>
    <dbReference type="NCBI Taxonomy" id="179993"/>
    <lineage>
        <taxon>Eukaryota</taxon>
        <taxon>Fungi</taxon>
        <taxon>Dikarya</taxon>
        <taxon>Ascomycota</taxon>
        <taxon>Pezizomycotina</taxon>
        <taxon>Sordariomycetes</taxon>
        <taxon>Hypocreomycetidae</taxon>
        <taxon>Hypocreales</taxon>
        <taxon>Nectriaceae</taxon>
        <taxon>Fusarium</taxon>
    </lineage>
</organism>
<keyword evidence="8" id="KW-1185">Reference proteome</keyword>
<evidence type="ECO:0000256" key="5">
    <source>
        <dbReference type="PROSITE-ProRule" id="PRU00042"/>
    </source>
</evidence>
<evidence type="ECO:0000256" key="3">
    <source>
        <dbReference type="ARBA" id="ARBA00022771"/>
    </source>
</evidence>
<feature type="domain" description="C2H2-type" evidence="6">
    <location>
        <begin position="68"/>
        <end position="91"/>
    </location>
</feature>
<dbReference type="Pfam" id="PF12874">
    <property type="entry name" value="zf-met"/>
    <property type="match status" value="2"/>
</dbReference>